<feature type="compositionally biased region" description="Low complexity" evidence="1">
    <location>
        <begin position="223"/>
        <end position="251"/>
    </location>
</feature>
<dbReference type="EMBL" id="RBKT01000001">
    <property type="protein sequence ID" value="RKR89400.1"/>
    <property type="molecule type" value="Genomic_DNA"/>
</dbReference>
<evidence type="ECO:0000313" key="4">
    <source>
        <dbReference type="Proteomes" id="UP000277671"/>
    </source>
</evidence>
<feature type="region of interest" description="Disordered" evidence="1">
    <location>
        <begin position="86"/>
        <end position="119"/>
    </location>
</feature>
<evidence type="ECO:0000256" key="1">
    <source>
        <dbReference type="SAM" id="MobiDB-lite"/>
    </source>
</evidence>
<feature type="compositionally biased region" description="Basic residues" evidence="1">
    <location>
        <begin position="110"/>
        <end position="119"/>
    </location>
</feature>
<feature type="region of interest" description="Disordered" evidence="1">
    <location>
        <begin position="147"/>
        <end position="251"/>
    </location>
</feature>
<protein>
    <submittedName>
        <fullName evidence="3">Uncharacterized protein</fullName>
    </submittedName>
</protein>
<dbReference type="AlphaFoldDB" id="A0A495JK12"/>
<proteinExistence type="predicted"/>
<dbReference type="Proteomes" id="UP000277671">
    <property type="component" value="Unassembled WGS sequence"/>
</dbReference>
<dbReference type="OrthoDB" id="3405771at2"/>
<sequence length="251" mass="25713">MFGFGRRKSHSQLVRAELGEGFGHIRQAAGHARAGVEGRVGPQVQAARDYLSPTAARVAQTASHGWGVTMTAVAPLAMAALAGARQTGTAAGHKGSRNVTESKKMMKTMPKNKRKSMRARRRWSILTGVLAAGAVAGAVGAVAMRRRRQEPWEAYEPASSTMMAREDGKVAGGSGTSGDGATQPSGEPPASVSKPKPVTIDKVRDRATPIAEKISSGAGTGTDGAKSPAKAGAKPDGLLGTASNSSSGSRS</sequence>
<evidence type="ECO:0000256" key="2">
    <source>
        <dbReference type="SAM" id="Phobius"/>
    </source>
</evidence>
<name>A0A495JK12_9ACTN</name>
<gene>
    <name evidence="3" type="ORF">BDK92_3745</name>
</gene>
<reference evidence="3 4" key="1">
    <citation type="submission" date="2018-10" db="EMBL/GenBank/DDBJ databases">
        <title>Sequencing the genomes of 1000 actinobacteria strains.</title>
        <authorList>
            <person name="Klenk H.-P."/>
        </authorList>
    </citation>
    <scope>NUCLEOTIDE SEQUENCE [LARGE SCALE GENOMIC DNA]</scope>
    <source>
        <strain evidence="3 4">DSM 45175</strain>
    </source>
</reference>
<keyword evidence="2" id="KW-1133">Transmembrane helix</keyword>
<organism evidence="3 4">
    <name type="scientific">Micromonospora pisi</name>
    <dbReference type="NCBI Taxonomy" id="589240"/>
    <lineage>
        <taxon>Bacteria</taxon>
        <taxon>Bacillati</taxon>
        <taxon>Actinomycetota</taxon>
        <taxon>Actinomycetes</taxon>
        <taxon>Micromonosporales</taxon>
        <taxon>Micromonosporaceae</taxon>
        <taxon>Micromonospora</taxon>
    </lineage>
</organism>
<accession>A0A495JK12</accession>
<comment type="caution">
    <text evidence="3">The sequence shown here is derived from an EMBL/GenBank/DDBJ whole genome shotgun (WGS) entry which is preliminary data.</text>
</comment>
<dbReference type="RefSeq" id="WP_121157848.1">
    <property type="nucleotide sequence ID" value="NZ_RBKT01000001.1"/>
</dbReference>
<keyword evidence="4" id="KW-1185">Reference proteome</keyword>
<keyword evidence="2" id="KW-0472">Membrane</keyword>
<evidence type="ECO:0000313" key="3">
    <source>
        <dbReference type="EMBL" id="RKR89400.1"/>
    </source>
</evidence>
<feature type="transmembrane region" description="Helical" evidence="2">
    <location>
        <begin position="123"/>
        <end position="144"/>
    </location>
</feature>
<keyword evidence="2" id="KW-0812">Transmembrane</keyword>